<reference evidence="7 8" key="1">
    <citation type="submission" date="2014-02" db="EMBL/GenBank/DDBJ databases">
        <title>Comparative genomics and transcriptomics to identify genetic mechanisms underlying the emergence of carbapenem resistant Acinetobacter baumannii (CRAb).</title>
        <authorList>
            <person name="Harris A.D."/>
            <person name="Johnson K.J."/>
            <person name="George J."/>
            <person name="Shefchek K."/>
            <person name="Daugherty S.C."/>
            <person name="Parankush S."/>
            <person name="Sadzewicz L."/>
            <person name="Tallon L."/>
            <person name="Sengamalay N."/>
            <person name="Hazen T.H."/>
            <person name="Rasko D.A."/>
        </authorList>
    </citation>
    <scope>NUCLEOTIDE SEQUENCE [LARGE SCALE GENOMIC DNA]</scope>
    <source>
        <strain evidence="7 8">99063</strain>
    </source>
</reference>
<evidence type="ECO:0000256" key="5">
    <source>
        <dbReference type="ARBA" id="ARBA00023136"/>
    </source>
</evidence>
<feature type="transmembrane region" description="Helical" evidence="6">
    <location>
        <begin position="48"/>
        <end position="70"/>
    </location>
</feature>
<feature type="transmembrane region" description="Helical" evidence="6">
    <location>
        <begin position="223"/>
        <end position="243"/>
    </location>
</feature>
<protein>
    <submittedName>
        <fullName evidence="7">Polysaccharide biosynthesis family protein</fullName>
    </submittedName>
</protein>
<organism evidence="7 8">
    <name type="scientific">Acinetobacter baumannii 99063</name>
    <dbReference type="NCBI Taxonomy" id="1310630"/>
    <lineage>
        <taxon>Bacteria</taxon>
        <taxon>Pseudomonadati</taxon>
        <taxon>Pseudomonadota</taxon>
        <taxon>Gammaproteobacteria</taxon>
        <taxon>Moraxellales</taxon>
        <taxon>Moraxellaceae</taxon>
        <taxon>Acinetobacter</taxon>
        <taxon>Acinetobacter calcoaceticus/baumannii complex</taxon>
    </lineage>
</organism>
<feature type="transmembrane region" description="Helical" evidence="6">
    <location>
        <begin position="116"/>
        <end position="134"/>
    </location>
</feature>
<evidence type="ECO:0000256" key="3">
    <source>
        <dbReference type="ARBA" id="ARBA00022692"/>
    </source>
</evidence>
<evidence type="ECO:0000313" key="8">
    <source>
        <dbReference type="Proteomes" id="UP000020735"/>
    </source>
</evidence>
<dbReference type="Proteomes" id="UP000020735">
    <property type="component" value="Unassembled WGS sequence"/>
</dbReference>
<accession>A0A009TEJ6</accession>
<proteinExistence type="predicted"/>
<feature type="transmembrane region" description="Helical" evidence="6">
    <location>
        <begin position="295"/>
        <end position="316"/>
    </location>
</feature>
<keyword evidence="2" id="KW-1003">Cell membrane</keyword>
<evidence type="ECO:0000256" key="4">
    <source>
        <dbReference type="ARBA" id="ARBA00022989"/>
    </source>
</evidence>
<dbReference type="RefSeq" id="WP_002123321.1">
    <property type="nucleotide sequence ID" value="NZ_JEXJ01000008.1"/>
</dbReference>
<dbReference type="PANTHER" id="PTHR30250">
    <property type="entry name" value="PST FAMILY PREDICTED COLANIC ACID TRANSPORTER"/>
    <property type="match status" value="1"/>
</dbReference>
<dbReference type="EMBL" id="JEXJ01000008">
    <property type="protein sequence ID" value="EXC52956.1"/>
    <property type="molecule type" value="Genomic_DNA"/>
</dbReference>
<name>A0A009TEJ6_ACIBA</name>
<feature type="transmembrane region" description="Helical" evidence="6">
    <location>
        <begin position="146"/>
        <end position="165"/>
    </location>
</feature>
<dbReference type="AlphaFoldDB" id="A0A009TEJ6"/>
<feature type="transmembrane region" description="Helical" evidence="6">
    <location>
        <begin position="249"/>
        <end position="274"/>
    </location>
</feature>
<feature type="transmembrane region" description="Helical" evidence="6">
    <location>
        <begin position="90"/>
        <end position="110"/>
    </location>
</feature>
<feature type="transmembrane region" description="Helical" evidence="6">
    <location>
        <begin position="171"/>
        <end position="189"/>
    </location>
</feature>
<keyword evidence="5 6" id="KW-0472">Membrane</keyword>
<gene>
    <name evidence="7" type="ORF">J529_0808</name>
</gene>
<dbReference type="GO" id="GO:0005886">
    <property type="term" value="C:plasma membrane"/>
    <property type="evidence" value="ECO:0007669"/>
    <property type="project" value="UniProtKB-SubCell"/>
</dbReference>
<evidence type="ECO:0000313" key="7">
    <source>
        <dbReference type="EMBL" id="EXC52956.1"/>
    </source>
</evidence>
<feature type="transmembrane region" description="Helical" evidence="6">
    <location>
        <begin position="388"/>
        <end position="406"/>
    </location>
</feature>
<comment type="caution">
    <text evidence="7">The sequence shown here is derived from an EMBL/GenBank/DDBJ whole genome shotgun (WGS) entry which is preliminary data.</text>
</comment>
<dbReference type="InterPro" id="IPR050833">
    <property type="entry name" value="Poly_Biosynth_Transport"/>
</dbReference>
<keyword evidence="3 6" id="KW-0812">Transmembrane</keyword>
<dbReference type="PANTHER" id="PTHR30250:SF11">
    <property type="entry name" value="O-ANTIGEN TRANSPORTER-RELATED"/>
    <property type="match status" value="1"/>
</dbReference>
<dbReference type="PATRIC" id="fig|1310630.3.peg.799"/>
<sequence length="429" mass="49593">MVLIGKLKNKVFVNSVWMMSEKLISIFGLIFVTSFVAKYIGPENFGKLTFASSIFSIIQTIAMFGSENIIFQKTSKNRKLGEYIIDSTKIIRDILYLAFSSFTLFYIYYFADYLTFVFSLATSVAIYFAVHDVYSIYFNAILQSKINAYCNILALIISLIIRYCIAKFQLAVELLCVPIIMITLVPFFIRKYLYARKKVSESDIVIEKFKRYRKFMLGVGRKLAFYSLSVAIFTKTSQLFLGVESQYDLGIYTVAMTLGNSFYFVLVAIISSYFTQIYVEKDFEKSQNMVAKLSLVIILICSLVMVIFSLTGHYIIEWLYGKQYTSVNNILIFTVFVTLFSGLSTIAEKYLLKFNAYDYLKKKTLCLVVFNIMLTAVSVHFWGLNGAVFAILTTEIMSFSIFNYFYKDRIILDVQKRIFLPSTYRKEYN</sequence>
<feature type="transmembrane region" description="Helical" evidence="6">
    <location>
        <begin position="328"/>
        <end position="352"/>
    </location>
</feature>
<feature type="transmembrane region" description="Helical" evidence="6">
    <location>
        <begin position="364"/>
        <end position="382"/>
    </location>
</feature>
<comment type="subcellular location">
    <subcellularLocation>
        <location evidence="1">Cell membrane</location>
        <topology evidence="1">Multi-pass membrane protein</topology>
    </subcellularLocation>
</comment>
<feature type="transmembrane region" description="Helical" evidence="6">
    <location>
        <begin position="23"/>
        <end position="42"/>
    </location>
</feature>
<evidence type="ECO:0000256" key="6">
    <source>
        <dbReference type="SAM" id="Phobius"/>
    </source>
</evidence>
<keyword evidence="4 6" id="KW-1133">Transmembrane helix</keyword>
<evidence type="ECO:0000256" key="2">
    <source>
        <dbReference type="ARBA" id="ARBA00022475"/>
    </source>
</evidence>
<evidence type="ECO:0000256" key="1">
    <source>
        <dbReference type="ARBA" id="ARBA00004651"/>
    </source>
</evidence>